<dbReference type="CDD" id="cd00051">
    <property type="entry name" value="EFh"/>
    <property type="match status" value="1"/>
</dbReference>
<keyword evidence="2" id="KW-0479">Metal-binding</keyword>
<proteinExistence type="inferred from homology"/>
<dbReference type="PROSITE" id="PS00020">
    <property type="entry name" value="ACTININ_2"/>
    <property type="match status" value="1"/>
</dbReference>
<sequence length="1885" mass="210120">MAEAEGETKPKERRLLMDDGWVKVQHKAFGRWVSMHLAKKNIEAVTQLDQDLQDGLKLIALLEILSAEPFPHKYNKKARMRIQKMENLGVALKFISDSGVKLTNIGAGDIVDGNLKLVLGLIWTIIQKFVIADISLEELTAKEALLLWCQRKTEPYEKVNIKEFKASWSDGLGFLGLIHRHRPDLVPNPDTLDKNDHAGNLELAFSVAQEKLGIHRLLDVEDMEVPDERSVITYVSEYYRVFSSNQKQEIAGRRVGKLIALTKALNKMKEDYNRDSSALADWIEKKTNELNTIEFDNTLAGAEEKRGEYKTYQTDERPPKAAEKAAVTQDFKNLQLKLKSNHRPEFVPEISPEDLDNKWNGLEDSEKAYQERLRAELERQRKIASLLAQFRPKYDNLVDYSNREKAYFETEEEIDTLPQAQGALKALDQHDKELATSNNRVKQLNDLGEKILALEAKESDEVKTKMGDVADRWSGLESSSAEKRKRLLAALEREQEKERLRKLFADLVNAYCGWVDLNKENVANSDFGNDLESVRAYKGTMDSENEGLNNDSSSKVGEIQGVWDQLQALGVKDNRYTPLVMDDVNKRQDDLGDAINKRSDDYAAELARQEEMEAKRIEFADAAKAFDQFLKDDRVAVDAIGGEPQAVLDQLRDHHKDGEAGNNHLATCQRIDAEAKALGITSNRHTDLTVPVLATRNGRHNNYVDNFSTEMEEEIALKEDFDNHAKALYDWILATIPELQNLTFDNTLEGIRALFAQFENFGKKDLAEKKSEKSFVEKKDAAIKARLAASKHERPAFNPPITVEQLNEEWEKLQAAVKARREGLTTELKRQENLFNLVNRFNADADRIESWQQEKDAYLQTDEEVNTIIVARVLVKALDSYDKEYDAFQAKMAALKELCGEITGDNYVDSQTVQDRLAALEGTNAGLVDKSAEKRNRLNAHLERFEQKCKEFGEKAQAHLAFLEKIRADINALEGEPQELTEKINSTYQDGQEAKDSLAAMQALDDELVLQMNITENEHTTASMADLKAANRALDAYVQDYKLALQDEQTLKDEYNRRADALLAWISKTKPVLEDHSNENTLADARAKVSAHNNYVKGERAEQDAALGVIGEVVRKIEKKLESHSFGAARPAFAPEHPLDELKSAWADLTAVEKAREEALNAELQRQEDLDKVLKSFNLQDADLNTWISAKQAYLEAVEDSQSLSSAEIQQTILNGFEEEYEAKKENVKTLGGLAGELVAGNHVDKESVQAKSDATEAAFNGLSAGLAAKRERSGADESRESKKEELRIAFADGAKDYAAWTRDTNSTLQERTFGNDLESVTAYQATLDSSNADTNSQNDEKHGALAALSAQLTEAGVDQNRHTSLTQENVGSFHASVQDSISKRNDAYGEALAEQQNIEAHRKEFAEAANKFHSDTTAKIAEMQEASKSNPEDPSACAEAVAAVHNGYDAQAGYDAAIEVEGRGRAIGMVGHNAYTEQNGSTLKKTLTLFQNTANSLLSSLKDAASLKERKEAADKEWEERERVEALAAQYTEKAQHLNLWLEDTNDRCTADASVGSIDEAQAQLEEHQGFAKSAADQDAVVAELQDLSGQINEGNGSLRSSAPPDEFSTKVEEAKQALANREEQLNNELTKQKEHEAIRQERASVIGGLTAFLSETEKSVGDVDGSLEDQVAGLNKLSDSLQTDGKQQLEAVQAAQSNVDSNQVDVNDPEATIQLRTRFNDLETAISSKRKVVEEEILAKKGTTLSAEQLAEYRSTFDFFDKDKKGTLGAVLLKGVLSTLGEDPTDDDVTNILAKYDKSEDGELDFNEFVQFMSSHAADTDTADQLVDALKVLAGDKDYVTLADLATGLSPEEVEYLQGEIPPFEGVEGGLDYKAWVSKVYNQ</sequence>
<dbReference type="SMART" id="SM00033">
    <property type="entry name" value="CH"/>
    <property type="match status" value="2"/>
</dbReference>
<evidence type="ECO:0000256" key="1">
    <source>
        <dbReference type="ARBA" id="ARBA00010255"/>
    </source>
</evidence>
<dbReference type="FunFam" id="1.10.238.10:FF:000178">
    <property type="entry name" value="Calmodulin-2 A"/>
    <property type="match status" value="1"/>
</dbReference>
<keyword evidence="3" id="KW-0677">Repeat</keyword>
<evidence type="ECO:0000313" key="9">
    <source>
        <dbReference type="EMBL" id="CAE2308007.1"/>
    </source>
</evidence>
<dbReference type="SUPFAM" id="SSF47473">
    <property type="entry name" value="EF-hand"/>
    <property type="match status" value="1"/>
</dbReference>
<dbReference type="GO" id="GO:0005509">
    <property type="term" value="F:calcium ion binding"/>
    <property type="evidence" value="ECO:0007669"/>
    <property type="project" value="InterPro"/>
</dbReference>
<dbReference type="Pfam" id="PF08726">
    <property type="entry name" value="EFhand_Ca_insen"/>
    <property type="match status" value="1"/>
</dbReference>
<feature type="domain" description="Calponin-homology (CH)" evidence="7">
    <location>
        <begin position="23"/>
        <end position="130"/>
    </location>
</feature>
<evidence type="ECO:0000259" key="8">
    <source>
        <dbReference type="PROSITE" id="PS50222"/>
    </source>
</evidence>
<dbReference type="PANTHER" id="PTHR11915">
    <property type="entry name" value="SPECTRIN/FILAMIN RELATED CYTOSKELETAL PROTEIN"/>
    <property type="match status" value="1"/>
</dbReference>
<gene>
    <name evidence="9" type="ORF">NAES01612_LOCUS12527</name>
</gene>
<evidence type="ECO:0000256" key="3">
    <source>
        <dbReference type="ARBA" id="ARBA00022737"/>
    </source>
</evidence>
<evidence type="ECO:0000256" key="2">
    <source>
        <dbReference type="ARBA" id="ARBA00022723"/>
    </source>
</evidence>
<comment type="similarity">
    <text evidence="1">Belongs to the alpha-actinin family.</text>
</comment>
<dbReference type="InterPro" id="IPR001589">
    <property type="entry name" value="Actinin_actin-bd_CS"/>
</dbReference>
<feature type="domain" description="Calponin-homology (CH)" evidence="7">
    <location>
        <begin position="139"/>
        <end position="243"/>
    </location>
</feature>
<name>A0A7S4NTT7_9EUKA</name>
<keyword evidence="6" id="KW-0175">Coiled coil</keyword>
<keyword evidence="5" id="KW-0009">Actin-binding</keyword>
<dbReference type="InterPro" id="IPR018247">
    <property type="entry name" value="EF_Hand_1_Ca_BS"/>
</dbReference>
<dbReference type="SMART" id="SM00150">
    <property type="entry name" value="SPEC"/>
    <property type="match status" value="7"/>
</dbReference>
<evidence type="ECO:0000256" key="4">
    <source>
        <dbReference type="ARBA" id="ARBA00022837"/>
    </source>
</evidence>
<dbReference type="Pfam" id="PF00307">
    <property type="entry name" value="CH"/>
    <property type="match status" value="2"/>
</dbReference>
<dbReference type="FunFam" id="1.10.418.10:FF:000001">
    <property type="entry name" value="Actinin alpha 1"/>
    <property type="match status" value="1"/>
</dbReference>
<dbReference type="PROSITE" id="PS50222">
    <property type="entry name" value="EF_HAND_2"/>
    <property type="match status" value="2"/>
</dbReference>
<dbReference type="Gene3D" id="1.10.238.10">
    <property type="entry name" value="EF-hand"/>
    <property type="match status" value="2"/>
</dbReference>
<evidence type="ECO:0000256" key="6">
    <source>
        <dbReference type="SAM" id="Coils"/>
    </source>
</evidence>
<dbReference type="SMART" id="SM00054">
    <property type="entry name" value="EFh"/>
    <property type="match status" value="2"/>
</dbReference>
<dbReference type="InterPro" id="IPR002048">
    <property type="entry name" value="EF_hand_dom"/>
</dbReference>
<protein>
    <recommendedName>
        <fullName evidence="10">Calmodulin</fullName>
    </recommendedName>
</protein>
<organism evidence="9">
    <name type="scientific">Paramoeba aestuarina</name>
    <dbReference type="NCBI Taxonomy" id="180227"/>
    <lineage>
        <taxon>Eukaryota</taxon>
        <taxon>Amoebozoa</taxon>
        <taxon>Discosea</taxon>
        <taxon>Flabellinia</taxon>
        <taxon>Dactylopodida</taxon>
        <taxon>Paramoebidae</taxon>
        <taxon>Paramoeba</taxon>
    </lineage>
</organism>
<dbReference type="GO" id="GO:0003779">
    <property type="term" value="F:actin binding"/>
    <property type="evidence" value="ECO:0007669"/>
    <property type="project" value="UniProtKB-KW"/>
</dbReference>
<dbReference type="EMBL" id="HBKR01019100">
    <property type="protein sequence ID" value="CAE2308007.1"/>
    <property type="molecule type" value="Transcribed_RNA"/>
</dbReference>
<dbReference type="SUPFAM" id="SSF46966">
    <property type="entry name" value="Spectrin repeat"/>
    <property type="match status" value="8"/>
</dbReference>
<dbReference type="Gene3D" id="1.10.418.10">
    <property type="entry name" value="Calponin-like domain"/>
    <property type="match status" value="2"/>
</dbReference>
<evidence type="ECO:0008006" key="10">
    <source>
        <dbReference type="Google" id="ProtNLM"/>
    </source>
</evidence>
<dbReference type="InterPro" id="IPR018159">
    <property type="entry name" value="Spectrin/alpha-actinin"/>
</dbReference>
<evidence type="ECO:0000256" key="5">
    <source>
        <dbReference type="ARBA" id="ARBA00023203"/>
    </source>
</evidence>
<feature type="domain" description="EF-hand" evidence="8">
    <location>
        <begin position="1786"/>
        <end position="1821"/>
    </location>
</feature>
<dbReference type="InterPro" id="IPR014837">
    <property type="entry name" value="EF-hand_Ca_insen"/>
</dbReference>
<reference evidence="9" key="1">
    <citation type="submission" date="2021-01" db="EMBL/GenBank/DDBJ databases">
        <authorList>
            <person name="Corre E."/>
            <person name="Pelletier E."/>
            <person name="Niang G."/>
            <person name="Scheremetjew M."/>
            <person name="Finn R."/>
            <person name="Kale V."/>
            <person name="Holt S."/>
            <person name="Cochrane G."/>
            <person name="Meng A."/>
            <person name="Brown T."/>
            <person name="Cohen L."/>
        </authorList>
    </citation>
    <scope>NUCLEOTIDE SEQUENCE</scope>
    <source>
        <strain evidence="9">SoJaBio B1-5/56/2</strain>
    </source>
</reference>
<dbReference type="PROSITE" id="PS00018">
    <property type="entry name" value="EF_HAND_1"/>
    <property type="match status" value="1"/>
</dbReference>
<dbReference type="CDD" id="cd00176">
    <property type="entry name" value="SPEC"/>
    <property type="match status" value="5"/>
</dbReference>
<dbReference type="PROSITE" id="PS50021">
    <property type="entry name" value="CH"/>
    <property type="match status" value="2"/>
</dbReference>
<dbReference type="Pfam" id="PF13499">
    <property type="entry name" value="EF-hand_7"/>
    <property type="match status" value="1"/>
</dbReference>
<dbReference type="GO" id="GO:0043226">
    <property type="term" value="C:organelle"/>
    <property type="evidence" value="ECO:0007669"/>
    <property type="project" value="UniProtKB-ARBA"/>
</dbReference>
<dbReference type="InterPro" id="IPR036872">
    <property type="entry name" value="CH_dom_sf"/>
</dbReference>
<feature type="coiled-coil region" evidence="6">
    <location>
        <begin position="1610"/>
        <end position="1637"/>
    </location>
</feature>
<dbReference type="SUPFAM" id="SSF47576">
    <property type="entry name" value="Calponin-homology domain, CH-domain"/>
    <property type="match status" value="1"/>
</dbReference>
<dbReference type="InterPro" id="IPR011992">
    <property type="entry name" value="EF-hand-dom_pair"/>
</dbReference>
<dbReference type="SMART" id="SM01184">
    <property type="entry name" value="efhand_Ca_insen"/>
    <property type="match status" value="1"/>
</dbReference>
<feature type="coiled-coil region" evidence="6">
    <location>
        <begin position="928"/>
        <end position="983"/>
    </location>
</feature>
<dbReference type="InterPro" id="IPR001715">
    <property type="entry name" value="CH_dom"/>
</dbReference>
<dbReference type="InterPro" id="IPR002017">
    <property type="entry name" value="Spectrin_repeat"/>
</dbReference>
<dbReference type="Gene3D" id="1.20.58.60">
    <property type="match status" value="9"/>
</dbReference>
<evidence type="ECO:0000259" key="7">
    <source>
        <dbReference type="PROSITE" id="PS50021"/>
    </source>
</evidence>
<accession>A0A7S4NTT7</accession>
<dbReference type="Pfam" id="PF00435">
    <property type="entry name" value="Spectrin"/>
    <property type="match status" value="6"/>
</dbReference>
<keyword evidence="4" id="KW-0106">Calcium</keyword>
<feature type="domain" description="EF-hand" evidence="8">
    <location>
        <begin position="1750"/>
        <end position="1785"/>
    </location>
</feature>